<feature type="compositionally biased region" description="Polar residues" evidence="1">
    <location>
        <begin position="133"/>
        <end position="153"/>
    </location>
</feature>
<dbReference type="Proteomes" id="UP000479000">
    <property type="component" value="Unassembled WGS sequence"/>
</dbReference>
<dbReference type="AlphaFoldDB" id="A0A6H5GDX2"/>
<evidence type="ECO:0000313" key="2">
    <source>
        <dbReference type="EMBL" id="CAB0001208.1"/>
    </source>
</evidence>
<evidence type="ECO:0000256" key="1">
    <source>
        <dbReference type="SAM" id="MobiDB-lite"/>
    </source>
</evidence>
<feature type="region of interest" description="Disordered" evidence="1">
    <location>
        <begin position="128"/>
        <end position="153"/>
    </location>
</feature>
<dbReference type="OrthoDB" id="6354602at2759"/>
<protein>
    <submittedName>
        <fullName evidence="2">Uncharacterized protein</fullName>
    </submittedName>
</protein>
<dbReference type="EMBL" id="CADCXU010010445">
    <property type="protein sequence ID" value="CAB0001208.1"/>
    <property type="molecule type" value="Genomic_DNA"/>
</dbReference>
<evidence type="ECO:0000313" key="3">
    <source>
        <dbReference type="Proteomes" id="UP000479000"/>
    </source>
</evidence>
<accession>A0A6H5GDX2</accession>
<keyword evidence="3" id="KW-1185">Reference proteome</keyword>
<proteinExistence type="predicted"/>
<feature type="region of interest" description="Disordered" evidence="1">
    <location>
        <begin position="32"/>
        <end position="62"/>
    </location>
</feature>
<name>A0A6H5GDX2_9HEMI</name>
<sequence length="454" mass="51106">MKGKGVPSGSLYAQSNNVIVEMRRENQLELNKVPPTAPTCRPGDTRSRASSQPLHLQSNPHLQPVDHLRNCLQKETFYGTADLPVTIVPTLSHFQSLRRNTRVDEPCTAWRASATKRRLRCTLRDRFGHESQDSSSPLQQHQQQNSRNVGRSRSWACTSFPSLYQHRTCKPMAQPEPLISNCPQPYHERSNIGNVPTELDRIRTVTHLYWKGAESSAIMDFPCWSHEPVKCQFGIKTPNLGSSRIGTIVCGAWSINMSVGVDTTSSCSEADIFGCGVKFLYCHNQDPNVDELLNLLYMDTTTHKYLSYPGDRTTAPPPYFVKGDHSPNSTVQLGAEVTLHCKVNDLAEHTTKKKAFRTCDIGLQCRFSIEETSDLVVVLTSFEESDLAESYRSLINLHAMARPLLINITFSLLTSFWFTGVHHVNSKTLAFSPSMITISSRNQHCRRARPPYQE</sequence>
<reference evidence="2 3" key="1">
    <citation type="submission" date="2020-02" db="EMBL/GenBank/DDBJ databases">
        <authorList>
            <person name="Ferguson B K."/>
        </authorList>
    </citation>
    <scope>NUCLEOTIDE SEQUENCE [LARGE SCALE GENOMIC DNA]</scope>
</reference>
<organism evidence="2 3">
    <name type="scientific">Nesidiocoris tenuis</name>
    <dbReference type="NCBI Taxonomy" id="355587"/>
    <lineage>
        <taxon>Eukaryota</taxon>
        <taxon>Metazoa</taxon>
        <taxon>Ecdysozoa</taxon>
        <taxon>Arthropoda</taxon>
        <taxon>Hexapoda</taxon>
        <taxon>Insecta</taxon>
        <taxon>Pterygota</taxon>
        <taxon>Neoptera</taxon>
        <taxon>Paraneoptera</taxon>
        <taxon>Hemiptera</taxon>
        <taxon>Heteroptera</taxon>
        <taxon>Panheteroptera</taxon>
        <taxon>Cimicomorpha</taxon>
        <taxon>Miridae</taxon>
        <taxon>Dicyphina</taxon>
        <taxon>Nesidiocoris</taxon>
    </lineage>
</organism>
<gene>
    <name evidence="2" type="ORF">NTEN_LOCUS6995</name>
</gene>
<feature type="compositionally biased region" description="Polar residues" evidence="1">
    <location>
        <begin position="48"/>
        <end position="61"/>
    </location>
</feature>